<dbReference type="GO" id="GO:0042277">
    <property type="term" value="F:peptide binding"/>
    <property type="evidence" value="ECO:0007669"/>
    <property type="project" value="TreeGrafter"/>
</dbReference>
<evidence type="ECO:0000313" key="18">
    <source>
        <dbReference type="Proteomes" id="UP000295371"/>
    </source>
</evidence>
<evidence type="ECO:0000256" key="6">
    <source>
        <dbReference type="ARBA" id="ARBA00022438"/>
    </source>
</evidence>
<dbReference type="GO" id="GO:0005615">
    <property type="term" value="C:extracellular space"/>
    <property type="evidence" value="ECO:0007669"/>
    <property type="project" value="TreeGrafter"/>
</dbReference>
<dbReference type="OrthoDB" id="3885507at2"/>
<dbReference type="GO" id="GO:0016285">
    <property type="term" value="F:alanyl aminopeptidase activity"/>
    <property type="evidence" value="ECO:0007669"/>
    <property type="project" value="UniProtKB-EC"/>
</dbReference>
<dbReference type="Pfam" id="PF17900">
    <property type="entry name" value="Peptidase_M1_N"/>
    <property type="match status" value="1"/>
</dbReference>
<evidence type="ECO:0000256" key="13">
    <source>
        <dbReference type="ARBA" id="ARBA00031533"/>
    </source>
</evidence>
<feature type="domain" description="Peptidase M1 membrane alanine aminopeptidase" evidence="14">
    <location>
        <begin position="240"/>
        <end position="453"/>
    </location>
</feature>
<keyword evidence="18" id="KW-1185">Reference proteome</keyword>
<evidence type="ECO:0000256" key="2">
    <source>
        <dbReference type="ARBA" id="ARBA00001947"/>
    </source>
</evidence>
<dbReference type="InterPro" id="IPR027268">
    <property type="entry name" value="Peptidase_M4/M1_CTD_sf"/>
</dbReference>
<feature type="domain" description="ERAP1-like C-terminal" evidence="15">
    <location>
        <begin position="535"/>
        <end position="847"/>
    </location>
</feature>
<evidence type="ECO:0000256" key="10">
    <source>
        <dbReference type="ARBA" id="ARBA00022833"/>
    </source>
</evidence>
<evidence type="ECO:0000256" key="3">
    <source>
        <dbReference type="ARBA" id="ARBA00010136"/>
    </source>
</evidence>
<dbReference type="GO" id="GO:0006508">
    <property type="term" value="P:proteolysis"/>
    <property type="evidence" value="ECO:0007669"/>
    <property type="project" value="UniProtKB-KW"/>
</dbReference>
<dbReference type="CDD" id="cd09602">
    <property type="entry name" value="M1_APN"/>
    <property type="match status" value="1"/>
</dbReference>
<comment type="cofactor">
    <cofactor evidence="2">
        <name>Zn(2+)</name>
        <dbReference type="ChEBI" id="CHEBI:29105"/>
    </cofactor>
</comment>
<evidence type="ECO:0000256" key="1">
    <source>
        <dbReference type="ARBA" id="ARBA00000098"/>
    </source>
</evidence>
<dbReference type="PANTHER" id="PTHR11533:SF174">
    <property type="entry name" value="PUROMYCIN-SENSITIVE AMINOPEPTIDASE-RELATED"/>
    <property type="match status" value="1"/>
</dbReference>
<reference evidence="17 18" key="1">
    <citation type="submission" date="2019-03" db="EMBL/GenBank/DDBJ databases">
        <title>Genomic Encyclopedia of Archaeal and Bacterial Type Strains, Phase II (KMG-II): from individual species to whole genera.</title>
        <authorList>
            <person name="Goeker M."/>
        </authorList>
    </citation>
    <scope>NUCLEOTIDE SEQUENCE [LARGE SCALE GENOMIC DNA]</scope>
    <source>
        <strain evidence="17 18">DSM 24323</strain>
    </source>
</reference>
<organism evidence="17 18">
    <name type="scientific">Naumannella halotolerans</name>
    <dbReference type="NCBI Taxonomy" id="993414"/>
    <lineage>
        <taxon>Bacteria</taxon>
        <taxon>Bacillati</taxon>
        <taxon>Actinomycetota</taxon>
        <taxon>Actinomycetes</taxon>
        <taxon>Propionibacteriales</taxon>
        <taxon>Propionibacteriaceae</taxon>
        <taxon>Naumannella</taxon>
    </lineage>
</organism>
<dbReference type="InterPro" id="IPR024571">
    <property type="entry name" value="ERAP1-like_C_dom"/>
</dbReference>
<dbReference type="InterPro" id="IPR012778">
    <property type="entry name" value="Pept_M1_aminopeptidase"/>
</dbReference>
<name>A0A4V3ENJ8_9ACTN</name>
<evidence type="ECO:0000256" key="9">
    <source>
        <dbReference type="ARBA" id="ARBA00022801"/>
    </source>
</evidence>
<keyword evidence="6 17" id="KW-0031">Aminopeptidase</keyword>
<dbReference type="Gene3D" id="2.60.40.1730">
    <property type="entry name" value="tricorn interacting facor f3 domain"/>
    <property type="match status" value="1"/>
</dbReference>
<evidence type="ECO:0000259" key="15">
    <source>
        <dbReference type="Pfam" id="PF11838"/>
    </source>
</evidence>
<dbReference type="InterPro" id="IPR042097">
    <property type="entry name" value="Aminopeptidase_N-like_N_sf"/>
</dbReference>
<keyword evidence="7" id="KW-0645">Protease</keyword>
<dbReference type="Pfam" id="PF01433">
    <property type="entry name" value="Peptidase_M1"/>
    <property type="match status" value="1"/>
</dbReference>
<sequence>MYANITRAEAQARSALISTHHYHVTVDLTGRFPDGSPLPEPESTFGASSSITFTSGAGQTHVDVIAERLLGARLDGEPIPTDGFDGTRLPITLTEGDHRLEVTAIHRYSRSGEGLHRFVDPADGKIYLYTQFETADARRMYANFEQPDLKATFDFVIRAPQGWTVISNTVADSPADIGDGFAQWTFATTAPISTYITALVAGEYHRVTREHTTAAGTRVPMSLVARQSLVDHLDADRIWDTTTAGFDVFEKHFGQQYPFGSYDQAFVPEYNMGAMENAGCVTFRDEYLFRSRVTEAAYESRDNTILHELAHMWFGDLVTMKWWDDLWLNESFAEWASHFAQSQIMDDPDHAWAIFGSARKTWAYRVDQLPTTHPIAADMVDLAAVELNFDGITYAKGASSLRQLVEYVGQDSFLAGLRDYFAEHKWGNTELGDLLVALEKVSGRDLGSWSAAWLEQPGVNTLRAEFAVDDQGNFTEFAVRQRAPELWPTLRPHRIGIGLYRLTDGKLTRTQLIDTDVDGERTEVPELVGLSQPDLVLLNDGDRTYAKVRLDDRSLQTVIEHLPELDSELARVVVMAAAWDMCRDAEFSVAGYVDLVVGSVGSESDLTAVQRTLGQALLAVRRYATDPAPGNALVAGLVGLLKDAAPGSDHQLVFARSLASAVSNAAGIDLLQGWLAGEEVPQGLTIDQDFRWHLITQLSRLGGADLAVIENEAETDNTITGSERAAAARAAGNTAEAKEWAWQTATADPSVPNETHRQICTAFNQPGQTELLAPYLGRYLDVAKEISEGGSWNDRGSQAAQNVLEYLFPAAAADDAFLGRAEAWLAETSPSDTVRRVFTEQLDDVARTQRCREFNSTPTAG</sequence>
<dbReference type="NCBIfam" id="TIGR02412">
    <property type="entry name" value="pepN_strep_liv"/>
    <property type="match status" value="1"/>
</dbReference>
<keyword evidence="8" id="KW-0479">Metal-binding</keyword>
<dbReference type="FunFam" id="1.10.390.10:FF:000004">
    <property type="entry name" value="Aminopeptidase N"/>
    <property type="match status" value="1"/>
</dbReference>
<dbReference type="SUPFAM" id="SSF63737">
    <property type="entry name" value="Leukotriene A4 hydrolase N-terminal domain"/>
    <property type="match status" value="1"/>
</dbReference>
<evidence type="ECO:0000256" key="12">
    <source>
        <dbReference type="ARBA" id="ARBA00029811"/>
    </source>
</evidence>
<evidence type="ECO:0000256" key="5">
    <source>
        <dbReference type="ARBA" id="ARBA00015611"/>
    </source>
</evidence>
<dbReference type="InterPro" id="IPR001930">
    <property type="entry name" value="Peptidase_M1"/>
</dbReference>
<dbReference type="Proteomes" id="UP000295371">
    <property type="component" value="Unassembled WGS sequence"/>
</dbReference>
<keyword evidence="9" id="KW-0378">Hydrolase</keyword>
<feature type="domain" description="Aminopeptidase N-like N-terminal" evidence="16">
    <location>
        <begin position="100"/>
        <end position="196"/>
    </location>
</feature>
<evidence type="ECO:0000256" key="4">
    <source>
        <dbReference type="ARBA" id="ARBA00012564"/>
    </source>
</evidence>
<protein>
    <recommendedName>
        <fullName evidence="5">Aminopeptidase N</fullName>
        <ecNumber evidence="4">3.4.11.2</ecNumber>
    </recommendedName>
    <alternativeName>
        <fullName evidence="12">Alanine aminopeptidase</fullName>
    </alternativeName>
    <alternativeName>
        <fullName evidence="13">Lysyl aminopeptidase</fullName>
    </alternativeName>
</protein>
<dbReference type="InterPro" id="IPR050344">
    <property type="entry name" value="Peptidase_M1_aminopeptidases"/>
</dbReference>
<evidence type="ECO:0000256" key="11">
    <source>
        <dbReference type="ARBA" id="ARBA00023049"/>
    </source>
</evidence>
<proteinExistence type="inferred from homology"/>
<dbReference type="PRINTS" id="PR00756">
    <property type="entry name" value="ALADIPTASE"/>
</dbReference>
<comment type="similarity">
    <text evidence="3">Belongs to the peptidase M1 family.</text>
</comment>
<evidence type="ECO:0000256" key="8">
    <source>
        <dbReference type="ARBA" id="ARBA00022723"/>
    </source>
</evidence>
<dbReference type="Pfam" id="PF11838">
    <property type="entry name" value="ERAP1_C"/>
    <property type="match status" value="1"/>
</dbReference>
<evidence type="ECO:0000259" key="14">
    <source>
        <dbReference type="Pfam" id="PF01433"/>
    </source>
</evidence>
<dbReference type="EC" id="3.4.11.2" evidence="4"/>
<comment type="caution">
    <text evidence="17">The sequence shown here is derived from an EMBL/GenBank/DDBJ whole genome shotgun (WGS) entry which is preliminary data.</text>
</comment>
<dbReference type="GO" id="GO:0016020">
    <property type="term" value="C:membrane"/>
    <property type="evidence" value="ECO:0007669"/>
    <property type="project" value="TreeGrafter"/>
</dbReference>
<gene>
    <name evidence="17" type="ORF">CLV29_1673</name>
</gene>
<dbReference type="EMBL" id="SOAW01000001">
    <property type="protein sequence ID" value="TDT34028.1"/>
    <property type="molecule type" value="Genomic_DNA"/>
</dbReference>
<dbReference type="GO" id="GO:0008270">
    <property type="term" value="F:zinc ion binding"/>
    <property type="evidence" value="ECO:0007669"/>
    <property type="project" value="InterPro"/>
</dbReference>
<evidence type="ECO:0000256" key="7">
    <source>
        <dbReference type="ARBA" id="ARBA00022670"/>
    </source>
</evidence>
<dbReference type="GO" id="GO:0005737">
    <property type="term" value="C:cytoplasm"/>
    <property type="evidence" value="ECO:0007669"/>
    <property type="project" value="TreeGrafter"/>
</dbReference>
<keyword evidence="10" id="KW-0862">Zinc</keyword>
<dbReference type="Gene3D" id="1.10.390.10">
    <property type="entry name" value="Neutral Protease Domain 2"/>
    <property type="match status" value="1"/>
</dbReference>
<dbReference type="InterPro" id="IPR045357">
    <property type="entry name" value="Aminopeptidase_N-like_N"/>
</dbReference>
<dbReference type="PANTHER" id="PTHR11533">
    <property type="entry name" value="PROTEASE M1 ZINC METALLOPROTEASE"/>
    <property type="match status" value="1"/>
</dbReference>
<dbReference type="GO" id="GO:0070006">
    <property type="term" value="F:metalloaminopeptidase activity"/>
    <property type="evidence" value="ECO:0007669"/>
    <property type="project" value="TreeGrafter"/>
</dbReference>
<accession>A0A4V3ENJ8</accession>
<dbReference type="GO" id="GO:0043171">
    <property type="term" value="P:peptide catabolic process"/>
    <property type="evidence" value="ECO:0007669"/>
    <property type="project" value="TreeGrafter"/>
</dbReference>
<dbReference type="AlphaFoldDB" id="A0A4V3ENJ8"/>
<comment type="catalytic activity">
    <reaction evidence="1">
        <text>Release of an N-terminal amino acid, Xaa-|-Yaa- from a peptide, amide or arylamide. Xaa is preferably Ala, but may be most amino acids including Pro (slow action). When a terminal hydrophobic residue is followed by a prolyl residue, the two may be released as an intact Xaa-Pro dipeptide.</text>
        <dbReference type="EC" id="3.4.11.2"/>
    </reaction>
</comment>
<dbReference type="InterPro" id="IPR014782">
    <property type="entry name" value="Peptidase_M1_dom"/>
</dbReference>
<dbReference type="RefSeq" id="WP_133754453.1">
    <property type="nucleotide sequence ID" value="NZ_SOAW01000001.1"/>
</dbReference>
<evidence type="ECO:0000259" key="16">
    <source>
        <dbReference type="Pfam" id="PF17900"/>
    </source>
</evidence>
<dbReference type="SUPFAM" id="SSF55486">
    <property type="entry name" value="Metalloproteases ('zincins'), catalytic domain"/>
    <property type="match status" value="1"/>
</dbReference>
<evidence type="ECO:0000313" key="17">
    <source>
        <dbReference type="EMBL" id="TDT34028.1"/>
    </source>
</evidence>
<keyword evidence="11" id="KW-0482">Metalloprotease</keyword>